<gene>
    <name evidence="3" type="ORF">CAOG_006998</name>
</gene>
<dbReference type="RefSeq" id="XP_004343722.1">
    <property type="nucleotide sequence ID" value="XM_004343672.2"/>
</dbReference>
<accession>A0A0D2VYD0</accession>
<keyword evidence="1" id="KW-0472">Membrane</keyword>
<proteinExistence type="predicted"/>
<dbReference type="AlphaFoldDB" id="A0A0D2VYD0"/>
<evidence type="ECO:0000313" key="3">
    <source>
        <dbReference type="EMBL" id="KJE96722.1"/>
    </source>
</evidence>
<feature type="chain" id="PRO_5002254595" description="DoxX family protein" evidence="2">
    <location>
        <begin position="22"/>
        <end position="143"/>
    </location>
</feature>
<keyword evidence="2" id="KW-0732">Signal</keyword>
<reference evidence="4" key="1">
    <citation type="submission" date="2011-02" db="EMBL/GenBank/DDBJ databases">
        <title>The Genome Sequence of Capsaspora owczarzaki ATCC 30864.</title>
        <authorList>
            <person name="Russ C."/>
            <person name="Cuomo C."/>
            <person name="Burger G."/>
            <person name="Gray M.W."/>
            <person name="Holland P.W.H."/>
            <person name="King N."/>
            <person name="Lang F.B.F."/>
            <person name="Roger A.J."/>
            <person name="Ruiz-Trillo I."/>
            <person name="Young S.K."/>
            <person name="Zeng Q."/>
            <person name="Gargeya S."/>
            <person name="Alvarado L."/>
            <person name="Berlin A."/>
            <person name="Chapman S.B."/>
            <person name="Chen Z."/>
            <person name="Freedman E."/>
            <person name="Gellesch M."/>
            <person name="Goldberg J."/>
            <person name="Griggs A."/>
            <person name="Gujja S."/>
            <person name="Heilman E."/>
            <person name="Heiman D."/>
            <person name="Howarth C."/>
            <person name="Mehta T."/>
            <person name="Neiman D."/>
            <person name="Pearson M."/>
            <person name="Roberts A."/>
            <person name="Saif S."/>
            <person name="Shea T."/>
            <person name="Shenoy N."/>
            <person name="Sisk P."/>
            <person name="Stolte C."/>
            <person name="Sykes S."/>
            <person name="White J."/>
            <person name="Yandava C."/>
            <person name="Haas B."/>
            <person name="Nusbaum C."/>
            <person name="Birren B."/>
        </authorList>
    </citation>
    <scope>NUCLEOTIDE SEQUENCE</scope>
    <source>
        <strain evidence="4">ATCC 30864</strain>
    </source>
</reference>
<dbReference type="Proteomes" id="UP000008743">
    <property type="component" value="Unassembled WGS sequence"/>
</dbReference>
<feature type="transmembrane region" description="Helical" evidence="1">
    <location>
        <begin position="86"/>
        <end position="106"/>
    </location>
</feature>
<evidence type="ECO:0000313" key="4">
    <source>
        <dbReference type="Proteomes" id="UP000008743"/>
    </source>
</evidence>
<feature type="transmembrane region" description="Helical" evidence="1">
    <location>
        <begin position="58"/>
        <end position="79"/>
    </location>
</feature>
<keyword evidence="1" id="KW-1133">Transmembrane helix</keyword>
<protein>
    <recommendedName>
        <fullName evidence="5">DoxX family protein</fullName>
    </recommendedName>
</protein>
<dbReference type="InParanoid" id="A0A0D2VYD0"/>
<keyword evidence="4" id="KW-1185">Reference proteome</keyword>
<organism evidence="3 4">
    <name type="scientific">Capsaspora owczarzaki (strain ATCC 30864)</name>
    <dbReference type="NCBI Taxonomy" id="595528"/>
    <lineage>
        <taxon>Eukaryota</taxon>
        <taxon>Filasterea</taxon>
        <taxon>Capsaspora</taxon>
    </lineage>
</organism>
<evidence type="ECO:0000256" key="1">
    <source>
        <dbReference type="SAM" id="Phobius"/>
    </source>
</evidence>
<feature type="signal peptide" evidence="2">
    <location>
        <begin position="1"/>
        <end position="21"/>
    </location>
</feature>
<dbReference type="EMBL" id="KE346372">
    <property type="protein sequence ID" value="KJE96722.1"/>
    <property type="molecule type" value="Genomic_DNA"/>
</dbReference>
<sequence>MVVAFVGKLLIAAFALASAWALLDPQTTSHFTPLVDKALGNLQVPEIYRSQIRPFEPYVVQFHGALFALGGVFMILGALSSAAGKLSVSLLVIAITLNAIVFHPFWVATSAADQAQALLGFLQVTALVGALFNFGFGKKQDKQ</sequence>
<name>A0A0D2VYD0_CAPO3</name>
<keyword evidence="1" id="KW-0812">Transmembrane</keyword>
<feature type="transmembrane region" description="Helical" evidence="1">
    <location>
        <begin position="118"/>
        <end position="136"/>
    </location>
</feature>
<evidence type="ECO:0000256" key="2">
    <source>
        <dbReference type="SAM" id="SignalP"/>
    </source>
</evidence>
<evidence type="ECO:0008006" key="5">
    <source>
        <dbReference type="Google" id="ProtNLM"/>
    </source>
</evidence>